<accession>A0A931NDV3</accession>
<dbReference type="AlphaFoldDB" id="A0A931NDV3"/>
<evidence type="ECO:0000313" key="5">
    <source>
        <dbReference type="EMBL" id="MBH9553487.1"/>
    </source>
</evidence>
<dbReference type="Gene3D" id="1.25.40.10">
    <property type="entry name" value="Tetratricopeptide repeat domain"/>
    <property type="match status" value="1"/>
</dbReference>
<dbReference type="SMART" id="SM00028">
    <property type="entry name" value="TPR"/>
    <property type="match status" value="4"/>
</dbReference>
<dbReference type="InterPro" id="IPR011990">
    <property type="entry name" value="TPR-like_helical_dom_sf"/>
</dbReference>
<dbReference type="PROSITE" id="PS51257">
    <property type="entry name" value="PROKAR_LIPOPROTEIN"/>
    <property type="match status" value="1"/>
</dbReference>
<gene>
    <name evidence="5" type="primary">pilW</name>
    <name evidence="5" type="ORF">I7X43_11600</name>
</gene>
<dbReference type="PANTHER" id="PTHR44858">
    <property type="entry name" value="TETRATRICOPEPTIDE REPEAT PROTEIN 6"/>
    <property type="match status" value="1"/>
</dbReference>
<dbReference type="InterPro" id="IPR050498">
    <property type="entry name" value="Ycf3"/>
</dbReference>
<keyword evidence="4" id="KW-0732">Signal</keyword>
<dbReference type="Proteomes" id="UP000620139">
    <property type="component" value="Unassembled WGS sequence"/>
</dbReference>
<dbReference type="GO" id="GO:0009279">
    <property type="term" value="C:cell outer membrane"/>
    <property type="evidence" value="ECO:0007669"/>
    <property type="project" value="TreeGrafter"/>
</dbReference>
<organism evidence="5 6">
    <name type="scientific">Inhella gelatinilytica</name>
    <dbReference type="NCBI Taxonomy" id="2795030"/>
    <lineage>
        <taxon>Bacteria</taxon>
        <taxon>Pseudomonadati</taxon>
        <taxon>Pseudomonadota</taxon>
        <taxon>Betaproteobacteria</taxon>
        <taxon>Burkholderiales</taxon>
        <taxon>Sphaerotilaceae</taxon>
        <taxon>Inhella</taxon>
    </lineage>
</organism>
<evidence type="ECO:0000256" key="2">
    <source>
        <dbReference type="ARBA" id="ARBA00022803"/>
    </source>
</evidence>
<keyword evidence="1" id="KW-0677">Repeat</keyword>
<dbReference type="PANTHER" id="PTHR44858:SF1">
    <property type="entry name" value="UDP-N-ACETYLGLUCOSAMINE--PEPTIDE N-ACETYLGLUCOSAMINYLTRANSFERASE SPINDLY-RELATED"/>
    <property type="match status" value="1"/>
</dbReference>
<comment type="caution">
    <text evidence="5">The sequence shown here is derived from an EMBL/GenBank/DDBJ whole genome shotgun (WGS) entry which is preliminary data.</text>
</comment>
<name>A0A931NDV3_9BURK</name>
<feature type="repeat" description="TPR" evidence="3">
    <location>
        <begin position="41"/>
        <end position="74"/>
    </location>
</feature>
<dbReference type="InterPro" id="IPR019734">
    <property type="entry name" value="TPR_rpt"/>
</dbReference>
<sequence>MLRVSWVLSVLLGLSACAQQPSASVQEPRTPVDASEVERRAAMRIELAGGYLQRGQFNVALDEVKQALALKPDTREGLNLRALILAAMGELAAADETFRRTLTLYPQDPDTLHNMGWVACQQKLWSRATEKFDEALRQSTYRAPARTWLAKGVCEARADHVKAAEASLMRAFELDPSNPTVSFSLADVFFRTQQWERARFQTARVNGQAATASSLWLAAKIEHRLGNRPGVTEWGQRLLREFPQSSEADAFREGRFE</sequence>
<feature type="chain" id="PRO_5037574288" evidence="4">
    <location>
        <begin position="24"/>
        <end position="257"/>
    </location>
</feature>
<dbReference type="GO" id="GO:0046813">
    <property type="term" value="P:receptor-mediated virion attachment to host cell"/>
    <property type="evidence" value="ECO:0007669"/>
    <property type="project" value="TreeGrafter"/>
</dbReference>
<evidence type="ECO:0000256" key="1">
    <source>
        <dbReference type="ARBA" id="ARBA00022737"/>
    </source>
</evidence>
<dbReference type="NCBIfam" id="TIGR02521">
    <property type="entry name" value="type_IV_pilW"/>
    <property type="match status" value="1"/>
</dbReference>
<dbReference type="RefSeq" id="WP_198101102.1">
    <property type="nucleotide sequence ID" value="NZ_JAEDAL010000005.1"/>
</dbReference>
<dbReference type="EMBL" id="JAEDAL010000005">
    <property type="protein sequence ID" value="MBH9553487.1"/>
    <property type="molecule type" value="Genomic_DNA"/>
</dbReference>
<dbReference type="InterPro" id="IPR013360">
    <property type="entry name" value="Pilus_4_PilW"/>
</dbReference>
<keyword evidence="2 3" id="KW-0802">TPR repeat</keyword>
<proteinExistence type="predicted"/>
<keyword evidence="6" id="KW-1185">Reference proteome</keyword>
<protein>
    <submittedName>
        <fullName evidence="5">Type IV pilus biogenesis/stability protein PilW</fullName>
    </submittedName>
</protein>
<evidence type="ECO:0000313" key="6">
    <source>
        <dbReference type="Proteomes" id="UP000620139"/>
    </source>
</evidence>
<dbReference type="SUPFAM" id="SSF48452">
    <property type="entry name" value="TPR-like"/>
    <property type="match status" value="1"/>
</dbReference>
<evidence type="ECO:0000256" key="4">
    <source>
        <dbReference type="SAM" id="SignalP"/>
    </source>
</evidence>
<feature type="repeat" description="TPR" evidence="3">
    <location>
        <begin position="145"/>
        <end position="178"/>
    </location>
</feature>
<evidence type="ECO:0000256" key="3">
    <source>
        <dbReference type="PROSITE-ProRule" id="PRU00339"/>
    </source>
</evidence>
<reference evidence="5" key="1">
    <citation type="submission" date="2020-12" db="EMBL/GenBank/DDBJ databases">
        <title>The genome sequence of Inhella sp. 4Y17.</title>
        <authorList>
            <person name="Liu Y."/>
        </authorList>
    </citation>
    <scope>NUCLEOTIDE SEQUENCE</scope>
    <source>
        <strain evidence="5">4Y10</strain>
    </source>
</reference>
<dbReference type="Pfam" id="PF13432">
    <property type="entry name" value="TPR_16"/>
    <property type="match status" value="2"/>
</dbReference>
<dbReference type="PROSITE" id="PS50005">
    <property type="entry name" value="TPR"/>
    <property type="match status" value="2"/>
</dbReference>
<feature type="signal peptide" evidence="4">
    <location>
        <begin position="1"/>
        <end position="23"/>
    </location>
</feature>